<organism evidence="2 3">
    <name type="scientific">Euzebya pacifica</name>
    <dbReference type="NCBI Taxonomy" id="1608957"/>
    <lineage>
        <taxon>Bacteria</taxon>
        <taxon>Bacillati</taxon>
        <taxon>Actinomycetota</taxon>
        <taxon>Nitriliruptoria</taxon>
        <taxon>Euzebyales</taxon>
    </lineage>
</organism>
<gene>
    <name evidence="2" type="ORF">DVS28_a4151</name>
</gene>
<keyword evidence="3" id="KW-1185">Reference proteome</keyword>
<feature type="transmembrane region" description="Helical" evidence="1">
    <location>
        <begin position="184"/>
        <end position="202"/>
    </location>
</feature>
<feature type="transmembrane region" description="Helical" evidence="1">
    <location>
        <begin position="24"/>
        <end position="45"/>
    </location>
</feature>
<evidence type="ECO:0008006" key="4">
    <source>
        <dbReference type="Google" id="ProtNLM"/>
    </source>
</evidence>
<dbReference type="AlphaFoldDB" id="A0A346Y2X1"/>
<reference evidence="2 3" key="1">
    <citation type="submission" date="2018-09" db="EMBL/GenBank/DDBJ databases">
        <title>Complete genome sequence of Euzebya sp. DY32-46 isolated from seawater of Pacific Ocean.</title>
        <authorList>
            <person name="Xu L."/>
            <person name="Wu Y.-H."/>
            <person name="Xu X.-W."/>
        </authorList>
    </citation>
    <scope>NUCLEOTIDE SEQUENCE [LARGE SCALE GENOMIC DNA]</scope>
    <source>
        <strain evidence="2 3">DY32-46</strain>
    </source>
</reference>
<dbReference type="RefSeq" id="WP_114593108.1">
    <property type="nucleotide sequence ID" value="NZ_CP031165.1"/>
</dbReference>
<evidence type="ECO:0000256" key="1">
    <source>
        <dbReference type="SAM" id="Phobius"/>
    </source>
</evidence>
<evidence type="ECO:0000313" key="2">
    <source>
        <dbReference type="EMBL" id="AXV08818.1"/>
    </source>
</evidence>
<dbReference type="EMBL" id="CP031165">
    <property type="protein sequence ID" value="AXV08818.1"/>
    <property type="molecule type" value="Genomic_DNA"/>
</dbReference>
<keyword evidence="1" id="KW-0812">Transmembrane</keyword>
<keyword evidence="1" id="KW-1133">Transmembrane helix</keyword>
<dbReference type="KEGG" id="euz:DVS28_a4151"/>
<accession>A0A346Y2X1</accession>
<feature type="transmembrane region" description="Helical" evidence="1">
    <location>
        <begin position="107"/>
        <end position="129"/>
    </location>
</feature>
<feature type="transmembrane region" description="Helical" evidence="1">
    <location>
        <begin position="149"/>
        <end position="177"/>
    </location>
</feature>
<sequence>MAAVAPAFETVPSTTADRRVTSTIWLSVAVAVLGTAATMVGTPFISDTDVYARGPEAVFAELTGGHVPSQIGAALLYATALCLLLLRPRLTAMLRNAAPAAEQLIDRIGATLDVAAATVTIGAVFKSILTSGLPGGVDADFYSQVDVAVLYTISGQLQFGVFVPLVATIGLTAVLVFRHGGLPRWVGALSAFLAFAVCAVTVALGLPWSAGLVTPIWLFAMAFTAWRGDRRQPVPAT</sequence>
<proteinExistence type="predicted"/>
<evidence type="ECO:0000313" key="3">
    <source>
        <dbReference type="Proteomes" id="UP000264006"/>
    </source>
</evidence>
<feature type="transmembrane region" description="Helical" evidence="1">
    <location>
        <begin position="65"/>
        <end position="86"/>
    </location>
</feature>
<dbReference type="Proteomes" id="UP000264006">
    <property type="component" value="Chromosome"/>
</dbReference>
<dbReference type="OrthoDB" id="3212488at2"/>
<keyword evidence="1" id="KW-0472">Membrane</keyword>
<name>A0A346Y2X1_9ACTN</name>
<protein>
    <recommendedName>
        <fullName evidence="4">DUF4386 family protein</fullName>
    </recommendedName>
</protein>